<reference evidence="1 2" key="1">
    <citation type="journal article" date="2019" name="Sci. Rep.">
        <title>Orb-weaving spider Araneus ventricosus genome elucidates the spidroin gene catalogue.</title>
        <authorList>
            <person name="Kono N."/>
            <person name="Nakamura H."/>
            <person name="Ohtoshi R."/>
            <person name="Moran D.A.P."/>
            <person name="Shinohara A."/>
            <person name="Yoshida Y."/>
            <person name="Fujiwara M."/>
            <person name="Mori M."/>
            <person name="Tomita M."/>
            <person name="Arakawa K."/>
        </authorList>
    </citation>
    <scope>NUCLEOTIDE SEQUENCE [LARGE SCALE GENOMIC DNA]</scope>
</reference>
<protein>
    <submittedName>
        <fullName evidence="1">Uncharacterized protein</fullName>
    </submittedName>
</protein>
<accession>A0A4Y2E3B6</accession>
<gene>
    <name evidence="1" type="ORF">AVEN_183962_1</name>
</gene>
<organism evidence="1 2">
    <name type="scientific">Araneus ventricosus</name>
    <name type="common">Orbweaver spider</name>
    <name type="synonym">Epeira ventricosa</name>
    <dbReference type="NCBI Taxonomy" id="182803"/>
    <lineage>
        <taxon>Eukaryota</taxon>
        <taxon>Metazoa</taxon>
        <taxon>Ecdysozoa</taxon>
        <taxon>Arthropoda</taxon>
        <taxon>Chelicerata</taxon>
        <taxon>Arachnida</taxon>
        <taxon>Araneae</taxon>
        <taxon>Araneomorphae</taxon>
        <taxon>Entelegynae</taxon>
        <taxon>Araneoidea</taxon>
        <taxon>Araneidae</taxon>
        <taxon>Araneus</taxon>
    </lineage>
</organism>
<dbReference type="AlphaFoldDB" id="A0A4Y2E3B6"/>
<name>A0A4Y2E3B6_ARAVE</name>
<comment type="caution">
    <text evidence="1">The sequence shown here is derived from an EMBL/GenBank/DDBJ whole genome shotgun (WGS) entry which is preliminary data.</text>
</comment>
<evidence type="ECO:0000313" key="2">
    <source>
        <dbReference type="Proteomes" id="UP000499080"/>
    </source>
</evidence>
<proteinExistence type="predicted"/>
<dbReference type="Proteomes" id="UP000499080">
    <property type="component" value="Unassembled WGS sequence"/>
</dbReference>
<keyword evidence="2" id="KW-1185">Reference proteome</keyword>
<dbReference type="EMBL" id="BGPR01000481">
    <property type="protein sequence ID" value="GBM22528.1"/>
    <property type="molecule type" value="Genomic_DNA"/>
</dbReference>
<evidence type="ECO:0000313" key="1">
    <source>
        <dbReference type="EMBL" id="GBM22528.1"/>
    </source>
</evidence>
<sequence>MSRCNTPAVYRQYQKGRHSFFSWELSSREGNLAIAMSSKYGTAKVSQFSKTWAINLLKKYGAFTSSKGILKGMYVPKLVTKAEYRRARPLKGICQYPLAKSITVMYFATAKPFHAFFYIGQGGKLRSYIRI</sequence>